<keyword evidence="2" id="KW-0614">Plasmid</keyword>
<sequence length="65" mass="7326">MVRVFRQGVCTSMLLQCHLRTQQLIVQIVGIKFIKLSAQGHIFFLIALTPLAVITMLVETSLIKD</sequence>
<geneLocation type="plasmid" evidence="2">
    <name>plasmid3</name>
</geneLocation>
<reference evidence="2 3" key="1">
    <citation type="submission" date="2017-06" db="EMBL/GenBank/DDBJ databases">
        <title>Genome sequencing of cyanobaciteial culture collection at National Institute for Environmental Studies (NIES).</title>
        <authorList>
            <person name="Hirose Y."/>
            <person name="Shimura Y."/>
            <person name="Fujisawa T."/>
            <person name="Nakamura Y."/>
            <person name="Kawachi M."/>
        </authorList>
    </citation>
    <scope>NUCLEOTIDE SEQUENCE [LARGE SCALE GENOMIC DNA]</scope>
    <source>
        <strain evidence="2 3">NIES-23</strain>
        <plasmid evidence="3">Plasmid Plasmid3 dna</plasmid>
    </source>
</reference>
<dbReference type="AlphaFoldDB" id="A0A1Z4KWQ6"/>
<accession>A0A1Z4KWQ6</accession>
<name>A0A1Z4KWQ6_ANAVA</name>
<evidence type="ECO:0000256" key="1">
    <source>
        <dbReference type="SAM" id="Phobius"/>
    </source>
</evidence>
<keyword evidence="1" id="KW-0812">Transmembrane</keyword>
<organism evidence="2 3">
    <name type="scientific">Trichormus variabilis NIES-23</name>
    <dbReference type="NCBI Taxonomy" id="1973479"/>
    <lineage>
        <taxon>Bacteria</taxon>
        <taxon>Bacillati</taxon>
        <taxon>Cyanobacteriota</taxon>
        <taxon>Cyanophyceae</taxon>
        <taxon>Nostocales</taxon>
        <taxon>Nostocaceae</taxon>
        <taxon>Trichormus</taxon>
    </lineage>
</organism>
<proteinExistence type="predicted"/>
<gene>
    <name evidence="2" type="ORF">NIES23_62440</name>
</gene>
<dbReference type="EMBL" id="AP018219">
    <property type="protein sequence ID" value="BAY73416.1"/>
    <property type="molecule type" value="Genomic_DNA"/>
</dbReference>
<feature type="transmembrane region" description="Helical" evidence="1">
    <location>
        <begin position="42"/>
        <end position="63"/>
    </location>
</feature>
<evidence type="ECO:0000313" key="3">
    <source>
        <dbReference type="Proteomes" id="UP000217507"/>
    </source>
</evidence>
<protein>
    <submittedName>
        <fullName evidence="2">Uncharacterized protein</fullName>
    </submittedName>
</protein>
<keyword evidence="1" id="KW-0472">Membrane</keyword>
<keyword evidence="1" id="KW-1133">Transmembrane helix</keyword>
<dbReference type="Proteomes" id="UP000217507">
    <property type="component" value="Plasmid Plasmid3 dna"/>
</dbReference>
<evidence type="ECO:0000313" key="2">
    <source>
        <dbReference type="EMBL" id="BAY73416.1"/>
    </source>
</evidence>